<dbReference type="PhylomeDB" id="B8MB80"/>
<name>B8MB80_TALSN</name>
<dbReference type="OMA" id="HYLRYHH"/>
<sequence>MSSLYPPDTLHFPPSSQPFLEPYLPPLPTAENTSKVYPQENEPTRPFTTLTFATSLDSSLSLAPGVGTAIADNPGLNCRIEGAGGYEGQTGEKSADPVIQTLAQDAKSNPELKDLMERACARMASKGELQTFQNPIDQIKDKQDVDDEEMIIRKRQEKLHQPRPIIIDPKARWVPQETSKIIELVRQGRGKAPFVIIAKSTSPPQHGRDLLEKYGGKFIALDTVASDINDENGETHRHFDWHDILHVLATKENIRSIMIEGGGSIINSLLSEQKFSGLIDSVIVTIAPTWLGQGGVVVSPKRRVDEHGYAIPASRLTDVKWYPFGEDVVLCGRIQGLDRST</sequence>
<comment type="catalytic activity">
    <reaction evidence="12">
        <text>2,5-diamino-6-(1-D-ribitylamino)pyrimidin-4(3H)-one 5'-phosphate + NADP(+) = 2,5-diamino-6-(1-D-ribosylamino)pyrimidin-4(3H)-one 5'-phosphate + NADPH + H(+)</text>
        <dbReference type="Rhea" id="RHEA:27278"/>
        <dbReference type="ChEBI" id="CHEBI:15378"/>
        <dbReference type="ChEBI" id="CHEBI:57783"/>
        <dbReference type="ChEBI" id="CHEBI:58349"/>
        <dbReference type="ChEBI" id="CHEBI:58890"/>
        <dbReference type="ChEBI" id="CHEBI:59545"/>
        <dbReference type="EC" id="1.1.1.302"/>
    </reaction>
</comment>
<evidence type="ECO:0000256" key="13">
    <source>
        <dbReference type="SAM" id="MobiDB-lite"/>
    </source>
</evidence>
<comment type="pathway">
    <text evidence="2">Cofactor biosynthesis; riboflavin biosynthesis.</text>
</comment>
<dbReference type="Gene3D" id="3.40.430.10">
    <property type="entry name" value="Dihydrofolate Reductase, subunit A"/>
    <property type="match status" value="1"/>
</dbReference>
<evidence type="ECO:0000256" key="10">
    <source>
        <dbReference type="ARBA" id="ARBA00031630"/>
    </source>
</evidence>
<dbReference type="OrthoDB" id="5432at2759"/>
<dbReference type="InterPro" id="IPR050765">
    <property type="entry name" value="Riboflavin_Biosynth_HTPR"/>
</dbReference>
<dbReference type="HOGENOM" id="CLU_036590_5_0_1"/>
<dbReference type="Pfam" id="PF01872">
    <property type="entry name" value="RibD_C"/>
    <property type="match status" value="1"/>
</dbReference>
<dbReference type="PANTHER" id="PTHR38011:SF7">
    <property type="entry name" value="2,5-DIAMINO-6-RIBOSYLAMINO-4(3H)-PYRIMIDINONE 5'-PHOSPHATE REDUCTASE"/>
    <property type="match status" value="1"/>
</dbReference>
<proteinExistence type="inferred from homology"/>
<dbReference type="EC" id="1.1.1.302" evidence="4"/>
<evidence type="ECO:0000256" key="3">
    <source>
        <dbReference type="ARBA" id="ARBA00009723"/>
    </source>
</evidence>
<keyword evidence="8" id="KW-0560">Oxidoreductase</keyword>
<dbReference type="EMBL" id="EQ962655">
    <property type="protein sequence ID" value="EED18869.1"/>
    <property type="molecule type" value="Genomic_DNA"/>
</dbReference>
<dbReference type="GO" id="GO:0009231">
    <property type="term" value="P:riboflavin biosynthetic process"/>
    <property type="evidence" value="ECO:0007669"/>
    <property type="project" value="UniProtKB-KW"/>
</dbReference>
<dbReference type="GeneID" id="8098093"/>
<feature type="domain" description="Bacterial bifunctional deaminase-reductase C-terminal" evidence="14">
    <location>
        <begin position="47"/>
        <end position="330"/>
    </location>
</feature>
<dbReference type="RefSeq" id="XP_002482861.1">
    <property type="nucleotide sequence ID" value="XM_002482816.1"/>
</dbReference>
<dbReference type="SUPFAM" id="SSF53597">
    <property type="entry name" value="Dihydrofolate reductase-like"/>
    <property type="match status" value="1"/>
</dbReference>
<evidence type="ECO:0000256" key="6">
    <source>
        <dbReference type="ARBA" id="ARBA00022619"/>
    </source>
</evidence>
<evidence type="ECO:0000256" key="1">
    <source>
        <dbReference type="ARBA" id="ARBA00003555"/>
    </source>
</evidence>
<gene>
    <name evidence="15" type="ORF">TSTA_125810</name>
</gene>
<evidence type="ECO:0000256" key="4">
    <source>
        <dbReference type="ARBA" id="ARBA00012851"/>
    </source>
</evidence>
<evidence type="ECO:0000256" key="12">
    <source>
        <dbReference type="ARBA" id="ARBA00049020"/>
    </source>
</evidence>
<evidence type="ECO:0000256" key="9">
    <source>
        <dbReference type="ARBA" id="ARBA00030073"/>
    </source>
</evidence>
<keyword evidence="6" id="KW-0686">Riboflavin biosynthesis</keyword>
<dbReference type="InterPro" id="IPR002734">
    <property type="entry name" value="RibDG_C"/>
</dbReference>
<dbReference type="Proteomes" id="UP000001745">
    <property type="component" value="Unassembled WGS sequence"/>
</dbReference>
<evidence type="ECO:0000256" key="11">
    <source>
        <dbReference type="ARBA" id="ARBA00047550"/>
    </source>
</evidence>
<keyword evidence="7" id="KW-0521">NADP</keyword>
<comment type="function">
    <text evidence="1">Catalyzes an early step in riboflavin biosynthesis, the NADPH-dependent reduction of the ribose side chain of 2,5-diamino-6-ribosylamino-4(3H)-pyrimidinone 5'-phosphate, yielding 2,5-diamino-6-ribitylamino-4(3H)-pyrimidinone 5'-phosphate.</text>
</comment>
<dbReference type="eggNOG" id="ENOG502RZWZ">
    <property type="taxonomic scope" value="Eukaryota"/>
</dbReference>
<dbReference type="AlphaFoldDB" id="B8MB80"/>
<dbReference type="InParanoid" id="B8MB80"/>
<accession>B8MB80</accession>
<evidence type="ECO:0000256" key="7">
    <source>
        <dbReference type="ARBA" id="ARBA00022857"/>
    </source>
</evidence>
<keyword evidence="16" id="KW-1185">Reference proteome</keyword>
<evidence type="ECO:0000256" key="2">
    <source>
        <dbReference type="ARBA" id="ARBA00005104"/>
    </source>
</evidence>
<dbReference type="STRING" id="441959.B8MB80"/>
<reference evidence="16" key="1">
    <citation type="journal article" date="2015" name="Genome Announc.">
        <title>Genome sequence of the AIDS-associated pathogen Penicillium marneffei (ATCC18224) and its near taxonomic relative Talaromyces stipitatus (ATCC10500).</title>
        <authorList>
            <person name="Nierman W.C."/>
            <person name="Fedorova-Abrams N.D."/>
            <person name="Andrianopoulos A."/>
        </authorList>
    </citation>
    <scope>NUCLEOTIDE SEQUENCE [LARGE SCALE GENOMIC DNA]</scope>
    <source>
        <strain evidence="16">ATCC 10500 / CBS 375.48 / QM 6759 / NRRL 1006</strain>
    </source>
</reference>
<organism evidence="15 16">
    <name type="scientific">Talaromyces stipitatus (strain ATCC 10500 / CBS 375.48 / QM 6759 / NRRL 1006)</name>
    <name type="common">Penicillium stipitatum</name>
    <dbReference type="NCBI Taxonomy" id="441959"/>
    <lineage>
        <taxon>Eukaryota</taxon>
        <taxon>Fungi</taxon>
        <taxon>Dikarya</taxon>
        <taxon>Ascomycota</taxon>
        <taxon>Pezizomycotina</taxon>
        <taxon>Eurotiomycetes</taxon>
        <taxon>Eurotiomycetidae</taxon>
        <taxon>Eurotiales</taxon>
        <taxon>Trichocomaceae</taxon>
        <taxon>Talaromyces</taxon>
        <taxon>Talaromyces sect. Talaromyces</taxon>
    </lineage>
</organism>
<dbReference type="GO" id="GO:0008703">
    <property type="term" value="F:5-amino-6-(5-phosphoribosylamino)uracil reductase activity"/>
    <property type="evidence" value="ECO:0007669"/>
    <property type="project" value="InterPro"/>
</dbReference>
<evidence type="ECO:0000313" key="16">
    <source>
        <dbReference type="Proteomes" id="UP000001745"/>
    </source>
</evidence>
<dbReference type="PANTHER" id="PTHR38011">
    <property type="entry name" value="DIHYDROFOLATE REDUCTASE FAMILY PROTEIN (AFU_ORTHOLOGUE AFUA_8G06820)"/>
    <property type="match status" value="1"/>
</dbReference>
<dbReference type="VEuPathDB" id="FungiDB:TSTA_125810"/>
<evidence type="ECO:0000256" key="8">
    <source>
        <dbReference type="ARBA" id="ARBA00023002"/>
    </source>
</evidence>
<feature type="region of interest" description="Disordered" evidence="13">
    <location>
        <begin position="1"/>
        <end position="44"/>
    </location>
</feature>
<evidence type="ECO:0000259" key="14">
    <source>
        <dbReference type="Pfam" id="PF01872"/>
    </source>
</evidence>
<dbReference type="FunCoup" id="B8MB80">
    <property type="interactions" value="108"/>
</dbReference>
<evidence type="ECO:0000313" key="15">
    <source>
        <dbReference type="EMBL" id="EED18869.1"/>
    </source>
</evidence>
<dbReference type="InterPro" id="IPR024072">
    <property type="entry name" value="DHFR-like_dom_sf"/>
</dbReference>
<comment type="similarity">
    <text evidence="3">Belongs to the HTP reductase family.</text>
</comment>
<evidence type="ECO:0000256" key="5">
    <source>
        <dbReference type="ARBA" id="ARBA00015035"/>
    </source>
</evidence>
<comment type="catalytic activity">
    <reaction evidence="11">
        <text>2,5-diamino-6-(1-D-ribitylamino)pyrimidin-4(3H)-one 5'-phosphate + NAD(+) = 2,5-diamino-6-(1-D-ribosylamino)pyrimidin-4(3H)-one 5'-phosphate + NADH + H(+)</text>
        <dbReference type="Rhea" id="RHEA:27274"/>
        <dbReference type="ChEBI" id="CHEBI:15378"/>
        <dbReference type="ChEBI" id="CHEBI:57540"/>
        <dbReference type="ChEBI" id="CHEBI:57945"/>
        <dbReference type="ChEBI" id="CHEBI:58890"/>
        <dbReference type="ChEBI" id="CHEBI:59545"/>
        <dbReference type="EC" id="1.1.1.302"/>
    </reaction>
</comment>
<protein>
    <recommendedName>
        <fullName evidence="5">2,5-diamino-6-ribosylamino-4(3H)-pyrimidinone 5'-phosphate reductase</fullName>
        <ecNumber evidence="4">1.1.1.302</ecNumber>
    </recommendedName>
    <alternativeName>
        <fullName evidence="10">2,5-diamino-6-(5-phospho-D-ribosylamino)pyrimidin-4(3H)-one reductase</fullName>
    </alternativeName>
    <alternativeName>
        <fullName evidence="9">2,5-diamino-6-ribitylamino-4(3H)-pyrimidinone 5'-phosphate synthase</fullName>
    </alternativeName>
</protein>